<sequence>MELIHGIAADGPMEMNEIKSNPEYSLISATPRLEWLAENEGVVISQAESDRYVELMRRAEAYCFAALARVWECETLLFWHAIDTDDLFLWLQEDDAQLAAAIDDANLKELLGIRVMCLVRLMDSVEACVRNAEENIPAFEAEIFARDEASQLQATLAFLEAKNVFIFSDDENVQSDHEGWYDMEKDENIYHVDESELVTPGYGTWAFQVAAREMLKILRGRANLRSKAYSETRPAYVTEESSELVDEIRRMKLGANSAFLLDRPALPAGLSEHTTERMCLAATIDDAWFERPHVTGLSDSDIKCFLATGTSNSAPTALFRLGSGALWLDAQKTLDYLVTARTERAILYVGTKQCCLVVHRFNHFAELLQLFRQNASAKEYPDVQDRVSLDTLSGDEASCNSLPASLKRKITDLR</sequence>
<evidence type="ECO:0000313" key="2">
    <source>
        <dbReference type="Proteomes" id="UP000321776"/>
    </source>
</evidence>
<dbReference type="Proteomes" id="UP000321776">
    <property type="component" value="Unassembled WGS sequence"/>
</dbReference>
<dbReference type="AlphaFoldDB" id="A0A5C6V8A3"/>
<organism evidence="1 2">
    <name type="scientific">Paraburkholderia azotifigens</name>
    <dbReference type="NCBI Taxonomy" id="2057004"/>
    <lineage>
        <taxon>Bacteria</taxon>
        <taxon>Pseudomonadati</taxon>
        <taxon>Pseudomonadota</taxon>
        <taxon>Betaproteobacteria</taxon>
        <taxon>Burkholderiales</taxon>
        <taxon>Burkholderiaceae</taxon>
        <taxon>Paraburkholderia</taxon>
    </lineage>
</organism>
<dbReference type="EMBL" id="VOQS01000005">
    <property type="protein sequence ID" value="TXC81024.1"/>
    <property type="molecule type" value="Genomic_DNA"/>
</dbReference>
<protein>
    <submittedName>
        <fullName evidence="1">Uncharacterized protein</fullName>
    </submittedName>
</protein>
<reference evidence="1 2" key="1">
    <citation type="journal article" date="2018" name="Int. J. Syst. Evol. Microbiol.">
        <title>Paraburkholderia azotifigens sp. nov., a nitrogen-fixing bacterium isolated from paddy soil.</title>
        <authorList>
            <person name="Choi G.M."/>
            <person name="Im W.T."/>
        </authorList>
    </citation>
    <scope>NUCLEOTIDE SEQUENCE [LARGE SCALE GENOMIC DNA]</scope>
    <source>
        <strain evidence="1 2">NF 2-5-3</strain>
    </source>
</reference>
<evidence type="ECO:0000313" key="1">
    <source>
        <dbReference type="EMBL" id="TXC81024.1"/>
    </source>
</evidence>
<proteinExistence type="predicted"/>
<accession>A0A5C6V8A3</accession>
<comment type="caution">
    <text evidence="1">The sequence shown here is derived from an EMBL/GenBank/DDBJ whole genome shotgun (WGS) entry which is preliminary data.</text>
</comment>
<dbReference type="RefSeq" id="WP_147238366.1">
    <property type="nucleotide sequence ID" value="NZ_VOQS01000005.1"/>
</dbReference>
<gene>
    <name evidence="1" type="ORF">FRZ40_43290</name>
</gene>
<name>A0A5C6V8A3_9BURK</name>